<organism evidence="1 2">
    <name type="scientific">Populus alba</name>
    <name type="common">White poplar</name>
    <dbReference type="NCBI Taxonomy" id="43335"/>
    <lineage>
        <taxon>Eukaryota</taxon>
        <taxon>Viridiplantae</taxon>
        <taxon>Streptophyta</taxon>
        <taxon>Embryophyta</taxon>
        <taxon>Tracheophyta</taxon>
        <taxon>Spermatophyta</taxon>
        <taxon>Magnoliopsida</taxon>
        <taxon>eudicotyledons</taxon>
        <taxon>Gunneridae</taxon>
        <taxon>Pentapetalae</taxon>
        <taxon>rosids</taxon>
        <taxon>fabids</taxon>
        <taxon>Malpighiales</taxon>
        <taxon>Salicaceae</taxon>
        <taxon>Saliceae</taxon>
        <taxon>Populus</taxon>
    </lineage>
</organism>
<comment type="caution">
    <text evidence="1">The sequence shown here is derived from an EMBL/GenBank/DDBJ whole genome shotgun (WGS) entry which is preliminary data.</text>
</comment>
<dbReference type="EMBL" id="RCHU02000008">
    <property type="protein sequence ID" value="KAL3583044.1"/>
    <property type="molecule type" value="Genomic_DNA"/>
</dbReference>
<dbReference type="Proteomes" id="UP000309997">
    <property type="component" value="Unassembled WGS sequence"/>
</dbReference>
<gene>
    <name evidence="1" type="ORF">D5086_017376</name>
</gene>
<sequence length="412" mass="45161">MMLNEVFFPIRAPVTIDDFQSDGYKTNSSESNISGSSSVDNEFVSSFQTILGDRDEESLVLAKEEKESSVTDEFVSVIELDNVNSNGARLIAQLSMDNDEFYEVAGDEGVMSGVEDGRLSDVVNVPSFGSNSSSVDNQSGLLMERDDGPDNVVLGPKDAVVMNGFVNDSSLVNLVEDNSHVVIVIQPINFLVNDESLETSKALLKATTGAELDGGRITISSVDGSRLFSLERPAGSGFPFHSSRPAPPPYMLKCTLSEEEEKILEKIHNIRVKFLTLVQLDTHDRDHNDLLLLRSLSRTLTSSIWNGAIVTLTHAASSPPDGPSGSSLGFEKNKNRENVLPNGQSWRPQLLLLCYSLKVLSESRSHLNLPTDLSGEDIDLNMDLVDLFDFDGEDEDGYDQLPPFKPLRKSRV</sequence>
<name>A0ACC4BXZ8_POPAL</name>
<evidence type="ECO:0000313" key="1">
    <source>
        <dbReference type="EMBL" id="KAL3583044.1"/>
    </source>
</evidence>
<proteinExistence type="predicted"/>
<accession>A0ACC4BXZ8</accession>
<protein>
    <submittedName>
        <fullName evidence="1">Uncharacterized protein</fullName>
    </submittedName>
</protein>
<keyword evidence="2" id="KW-1185">Reference proteome</keyword>
<evidence type="ECO:0000313" key="2">
    <source>
        <dbReference type="Proteomes" id="UP000309997"/>
    </source>
</evidence>
<reference evidence="1 2" key="1">
    <citation type="journal article" date="2024" name="Plant Biotechnol. J.">
        <title>Genome and CRISPR/Cas9 system of a widespread forest tree (Populus alba) in the world.</title>
        <authorList>
            <person name="Liu Y.J."/>
            <person name="Jiang P.F."/>
            <person name="Han X.M."/>
            <person name="Li X.Y."/>
            <person name="Wang H.M."/>
            <person name="Wang Y.J."/>
            <person name="Wang X.X."/>
            <person name="Zeng Q.Y."/>
        </authorList>
    </citation>
    <scope>NUCLEOTIDE SEQUENCE [LARGE SCALE GENOMIC DNA]</scope>
    <source>
        <strain evidence="2">cv. PAL-ZL1</strain>
    </source>
</reference>